<gene>
    <name evidence="8" type="ORF">RI129_002612</name>
</gene>
<feature type="domain" description="TRAPPC10/Trs130 N-terminal" evidence="6">
    <location>
        <begin position="14"/>
        <end position="316"/>
    </location>
</feature>
<evidence type="ECO:0000313" key="8">
    <source>
        <dbReference type="EMBL" id="KAK5647720.1"/>
    </source>
</evidence>
<evidence type="ECO:0000259" key="4">
    <source>
        <dbReference type="Pfam" id="PF11817"/>
    </source>
</evidence>
<protein>
    <recommendedName>
        <fullName evidence="10">Trafficking protein particle complex subunit 10</fullName>
    </recommendedName>
</protein>
<dbReference type="Pfam" id="PF11817">
    <property type="entry name" value="Foie-gras_1"/>
    <property type="match status" value="1"/>
</dbReference>
<keyword evidence="2" id="KW-0813">Transport</keyword>
<evidence type="ECO:0000256" key="3">
    <source>
        <dbReference type="ARBA" id="ARBA00023034"/>
    </source>
</evidence>
<evidence type="ECO:0000256" key="2">
    <source>
        <dbReference type="ARBA" id="ARBA00022448"/>
    </source>
</evidence>
<reference evidence="8 9" key="1">
    <citation type="journal article" date="2024" name="Insects">
        <title>An Improved Chromosome-Level Genome Assembly of the Firefly Pyrocoelia pectoralis.</title>
        <authorList>
            <person name="Fu X."/>
            <person name="Meyer-Rochow V.B."/>
            <person name="Ballantyne L."/>
            <person name="Zhu X."/>
        </authorList>
    </citation>
    <scope>NUCLEOTIDE SEQUENCE [LARGE SCALE GENOMIC DNA]</scope>
    <source>
        <strain evidence="8">XCY_ONT2</strain>
    </source>
</reference>
<evidence type="ECO:0000259" key="6">
    <source>
        <dbReference type="Pfam" id="PF23036"/>
    </source>
</evidence>
<keyword evidence="9" id="KW-1185">Reference proteome</keyword>
<dbReference type="Pfam" id="PF23604">
    <property type="entry name" value="Ig_TRAPPC10"/>
    <property type="match status" value="1"/>
</dbReference>
<comment type="caution">
    <text evidence="8">The sequence shown here is derived from an EMBL/GenBank/DDBJ whole genome shotgun (WGS) entry which is preliminary data.</text>
</comment>
<dbReference type="GO" id="GO:0005829">
    <property type="term" value="C:cytosol"/>
    <property type="evidence" value="ECO:0007669"/>
    <property type="project" value="GOC"/>
</dbReference>
<dbReference type="InterPro" id="IPR045126">
    <property type="entry name" value="TRAPPC10/Trs130"/>
</dbReference>
<dbReference type="GO" id="GO:1990071">
    <property type="term" value="C:TRAPPII protein complex"/>
    <property type="evidence" value="ECO:0007669"/>
    <property type="project" value="InterPro"/>
</dbReference>
<dbReference type="PANTHER" id="PTHR13251">
    <property type="entry name" value="EPILEPSY HOLOPROSENCEPHALY CANDIDATE 1/TMEM1"/>
    <property type="match status" value="1"/>
</dbReference>
<feature type="domain" description="Trafficking protein particle complex subunit 11" evidence="4">
    <location>
        <begin position="413"/>
        <end position="528"/>
    </location>
</feature>
<accession>A0AAN7ZI23</accession>
<comment type="subcellular location">
    <subcellularLocation>
        <location evidence="1">Golgi apparatus</location>
    </subcellularLocation>
</comment>
<feature type="domain" description="TRAPPC10 Ig-like" evidence="7">
    <location>
        <begin position="751"/>
        <end position="858"/>
    </location>
</feature>
<dbReference type="Proteomes" id="UP001329430">
    <property type="component" value="Chromosome 2"/>
</dbReference>
<sequence>MNGIDSSASDTVDRRPIITCAGELEVFSALEDSLTQALPQDSCELRRSLGRPVRLVHIGANFIPFSPTALPKESQWDLIRQPLFHVYWTECADVDVYKTAVKDDIESWLKELAAKEISDWLIVVVENYDGKRANKLLPRTTVLDKIRADYAPKQGDRCISVINPGRSETRSADSWRGLVGRVRHLVLVAYAKAVVKLEDHVRHQREKRTEPEWDFMNYFFLQEELAQVLEMLGLYDEALVQYDELDVLFSQFIVNGHIGELANWLHKFQKPLERWHGLKLGPSKLMQNTSFLELRAYLFAKQAHMLLLTNKVWEMAARCLPFLHACVKELILLDITAPSGAVSCWLFLACMEVLQTCNHFNQLDQVEAYFANTATLWAYASQKLRELGELCGLMPGQNPTSEQLHMVVGLSAGMGDCSGRSGELSPTDKLKKALSSQDAFNKNYLELVELTMVTYKHIGHLRSARLIGLEVASFYMLLLETQKAAAFLGDALRTFESDGWHELAAQTQVKLAECYRKADDVRKFIASCAAVSAAPEIDNLIRLSYFDEMRKCLDNLDKSLVVPFEDIIKIINITIKNNNGSVMQDDIMDVHLIVDCNFPREVLCTNIVMTLEPESKENKKMKDKSVNERTIIVKDIKHNSNSILRVLHMQRHLDYKQDKQLSSANVVCKSPPFKRKSSTISPQPCNFDFCLEVTELPLVLTPGINIIRLTKKATDIGKFYLGRVAINIGKLSLISNPLNFKLVIEVTKEEPSLRLDKGENALLFGLEQTMQLFLKVGSYAISRDSVIKLSASRGMTIQHIPNEQLTSSLEVPITNVEPFSTSMTLLRVFAEHSSKDHQITLVCPWSNKPIPVTLSFSPLLAISWRLHTVHNRKFIHVTLLGQTDTKLQLSSSHLDFRDKIKTKALHIDSYDQILEKGVNISYVWEILTIQSSESPPLKAQFSTYYTAIVTEDESTNIDTTTRQFIHHLDIANYQTLYRVEIDVQPTKGNEFCRVGALCNLNLCIKPASHMLDTVEIETSLMYEVLAEPTVWAVCGRTAGVVSFETDMEPQIVVLEVMPLNNGFLPLPLVRLSKYIPADVSTSDKSRKGAESHPRLEPFSPGQVYNVSKGHQVYVIAATVTEATVT</sequence>
<dbReference type="EMBL" id="JAVRBK010000002">
    <property type="protein sequence ID" value="KAK5647720.1"/>
    <property type="molecule type" value="Genomic_DNA"/>
</dbReference>
<evidence type="ECO:0000259" key="5">
    <source>
        <dbReference type="Pfam" id="PF12584"/>
    </source>
</evidence>
<dbReference type="InterPro" id="IPR056917">
    <property type="entry name" value="Ig_TRAPPC10"/>
</dbReference>
<evidence type="ECO:0000256" key="1">
    <source>
        <dbReference type="ARBA" id="ARBA00004555"/>
    </source>
</evidence>
<organism evidence="8 9">
    <name type="scientific">Pyrocoelia pectoralis</name>
    <dbReference type="NCBI Taxonomy" id="417401"/>
    <lineage>
        <taxon>Eukaryota</taxon>
        <taxon>Metazoa</taxon>
        <taxon>Ecdysozoa</taxon>
        <taxon>Arthropoda</taxon>
        <taxon>Hexapoda</taxon>
        <taxon>Insecta</taxon>
        <taxon>Pterygota</taxon>
        <taxon>Neoptera</taxon>
        <taxon>Endopterygota</taxon>
        <taxon>Coleoptera</taxon>
        <taxon>Polyphaga</taxon>
        <taxon>Elateriformia</taxon>
        <taxon>Elateroidea</taxon>
        <taxon>Lampyridae</taxon>
        <taxon>Lampyrinae</taxon>
        <taxon>Pyrocoelia</taxon>
    </lineage>
</organism>
<evidence type="ECO:0000259" key="7">
    <source>
        <dbReference type="Pfam" id="PF23604"/>
    </source>
</evidence>
<dbReference type="Pfam" id="PF12584">
    <property type="entry name" value="TRAPPC10"/>
    <property type="match status" value="1"/>
</dbReference>
<dbReference type="InterPro" id="IPR022233">
    <property type="entry name" value="TRAPPC10/Trs130_C"/>
</dbReference>
<dbReference type="Pfam" id="PF23036">
    <property type="entry name" value="TRAPPC10_1st"/>
    <property type="match status" value="1"/>
</dbReference>
<feature type="domain" description="TRAPPC10/Trs130 C-terminal" evidence="5">
    <location>
        <begin position="975"/>
        <end position="1115"/>
    </location>
</feature>
<dbReference type="InterPro" id="IPR021773">
    <property type="entry name" value="TPC11"/>
</dbReference>
<name>A0AAN7ZI23_9COLE</name>
<dbReference type="GO" id="GO:0006891">
    <property type="term" value="P:intra-Golgi vesicle-mediated transport"/>
    <property type="evidence" value="ECO:0007669"/>
    <property type="project" value="TreeGrafter"/>
</dbReference>
<dbReference type="PANTHER" id="PTHR13251:SF3">
    <property type="entry name" value="TRAFFICKING PROTEIN PARTICLE COMPLEX SUBUNIT 10"/>
    <property type="match status" value="1"/>
</dbReference>
<dbReference type="AlphaFoldDB" id="A0AAN7ZI23"/>
<dbReference type="InterPro" id="IPR056913">
    <property type="entry name" value="TRAPPC10/Trs130_N"/>
</dbReference>
<evidence type="ECO:0008006" key="10">
    <source>
        <dbReference type="Google" id="ProtNLM"/>
    </source>
</evidence>
<keyword evidence="3" id="KW-0333">Golgi apparatus</keyword>
<evidence type="ECO:0000313" key="9">
    <source>
        <dbReference type="Proteomes" id="UP001329430"/>
    </source>
</evidence>
<dbReference type="GO" id="GO:0034498">
    <property type="term" value="P:early endosome to Golgi transport"/>
    <property type="evidence" value="ECO:0007669"/>
    <property type="project" value="TreeGrafter"/>
</dbReference>
<proteinExistence type="predicted"/>